<dbReference type="Pfam" id="PF01094">
    <property type="entry name" value="ANF_receptor"/>
    <property type="match status" value="1"/>
</dbReference>
<evidence type="ECO:0000256" key="2">
    <source>
        <dbReference type="ARBA" id="ARBA00022692"/>
    </source>
</evidence>
<comment type="subcellular location">
    <subcellularLocation>
        <location evidence="1">Membrane</location>
        <topology evidence="1">Multi-pass membrane protein</topology>
    </subcellularLocation>
</comment>
<feature type="domain" description="Receptor ligand binding region" evidence="7">
    <location>
        <begin position="2"/>
        <end position="260"/>
    </location>
</feature>
<dbReference type="AlphaFoldDB" id="A0A7I8V539"/>
<sequence>MVSQFKLPLLSTFATSEELSDKSRFQYFSRLVPPDSIATEAMTQLMIEFEWSYIQLLYAEGSYGENAAKGVEKNAKKRGICIGYSYRLNADDSNDYEAIAKKLIEHKKARVIAMIAGSYYMRNILTAIEKISKGEQFIFMVVDSFGRISNYEHRQNGTLQIIYDGGIDHDFANYMYSLKPQQAKHHWEKQLWEKLGRCNYTLDATDPTSCLKHSNFSNTTLYPYSSSAVKYSDGVEVYAKAIKDLIESSCPDAFNNKSLLKVIDQFF</sequence>
<dbReference type="InterPro" id="IPR028082">
    <property type="entry name" value="Peripla_BP_I"/>
</dbReference>
<keyword evidence="2" id="KW-0812">Transmembrane</keyword>
<proteinExistence type="predicted"/>
<evidence type="ECO:0000313" key="8">
    <source>
        <dbReference type="EMBL" id="CAD5110633.1"/>
    </source>
</evidence>
<dbReference type="PRINTS" id="PR00248">
    <property type="entry name" value="GPCRMGR"/>
</dbReference>
<name>A0A7I8V539_9ANNE</name>
<accession>A0A7I8V539</accession>
<evidence type="ECO:0000256" key="1">
    <source>
        <dbReference type="ARBA" id="ARBA00004141"/>
    </source>
</evidence>
<dbReference type="GO" id="GO:0004930">
    <property type="term" value="F:G protein-coupled receptor activity"/>
    <property type="evidence" value="ECO:0007669"/>
    <property type="project" value="InterPro"/>
</dbReference>
<organism evidence="8 9">
    <name type="scientific">Dimorphilus gyrociliatus</name>
    <dbReference type="NCBI Taxonomy" id="2664684"/>
    <lineage>
        <taxon>Eukaryota</taxon>
        <taxon>Metazoa</taxon>
        <taxon>Spiralia</taxon>
        <taxon>Lophotrochozoa</taxon>
        <taxon>Annelida</taxon>
        <taxon>Polychaeta</taxon>
        <taxon>Polychaeta incertae sedis</taxon>
        <taxon>Dinophilidae</taxon>
        <taxon>Dimorphilus</taxon>
    </lineage>
</organism>
<dbReference type="InterPro" id="IPR050726">
    <property type="entry name" value="mGluR"/>
</dbReference>
<keyword evidence="6" id="KW-0325">Glycoprotein</keyword>
<evidence type="ECO:0000256" key="4">
    <source>
        <dbReference type="ARBA" id="ARBA00023136"/>
    </source>
</evidence>
<dbReference type="EMBL" id="CAJFCJ010000001">
    <property type="protein sequence ID" value="CAD5110633.1"/>
    <property type="molecule type" value="Genomic_DNA"/>
</dbReference>
<evidence type="ECO:0000256" key="3">
    <source>
        <dbReference type="ARBA" id="ARBA00022989"/>
    </source>
</evidence>
<comment type="caution">
    <text evidence="8">The sequence shown here is derived from an EMBL/GenBank/DDBJ whole genome shotgun (WGS) entry which is preliminary data.</text>
</comment>
<dbReference type="SUPFAM" id="SSF53822">
    <property type="entry name" value="Periplasmic binding protein-like I"/>
    <property type="match status" value="1"/>
</dbReference>
<reference evidence="8 9" key="1">
    <citation type="submission" date="2020-08" db="EMBL/GenBank/DDBJ databases">
        <authorList>
            <person name="Hejnol A."/>
        </authorList>
    </citation>
    <scope>NUCLEOTIDE SEQUENCE [LARGE SCALE GENOMIC DNA]</scope>
</reference>
<evidence type="ECO:0000256" key="5">
    <source>
        <dbReference type="ARBA" id="ARBA00023170"/>
    </source>
</evidence>
<keyword evidence="9" id="KW-1185">Reference proteome</keyword>
<evidence type="ECO:0000259" key="7">
    <source>
        <dbReference type="Pfam" id="PF01094"/>
    </source>
</evidence>
<dbReference type="Proteomes" id="UP000549394">
    <property type="component" value="Unassembled WGS sequence"/>
</dbReference>
<gene>
    <name evidence="8" type="ORF">DGYR_LOCUS10</name>
</gene>
<keyword evidence="5" id="KW-0675">Receptor</keyword>
<keyword evidence="4" id="KW-0472">Membrane</keyword>
<evidence type="ECO:0000313" key="9">
    <source>
        <dbReference type="Proteomes" id="UP000549394"/>
    </source>
</evidence>
<dbReference type="InterPro" id="IPR000337">
    <property type="entry name" value="GPCR_3"/>
</dbReference>
<dbReference type="InterPro" id="IPR001828">
    <property type="entry name" value="ANF_lig-bd_rcpt"/>
</dbReference>
<dbReference type="OrthoDB" id="425344at2759"/>
<evidence type="ECO:0000256" key="6">
    <source>
        <dbReference type="ARBA" id="ARBA00023180"/>
    </source>
</evidence>
<dbReference type="PANTHER" id="PTHR24060">
    <property type="entry name" value="METABOTROPIC GLUTAMATE RECEPTOR"/>
    <property type="match status" value="1"/>
</dbReference>
<keyword evidence="3" id="KW-1133">Transmembrane helix</keyword>
<dbReference type="GO" id="GO:0016020">
    <property type="term" value="C:membrane"/>
    <property type="evidence" value="ECO:0007669"/>
    <property type="project" value="UniProtKB-SubCell"/>
</dbReference>
<dbReference type="Gene3D" id="3.40.50.2300">
    <property type="match status" value="1"/>
</dbReference>
<protein>
    <recommendedName>
        <fullName evidence="7">Receptor ligand binding region domain-containing protein</fullName>
    </recommendedName>
</protein>